<dbReference type="Proteomes" id="UP000366051">
    <property type="component" value="Chromosome"/>
</dbReference>
<dbReference type="FunFam" id="3.30.565.10:FF:000006">
    <property type="entry name" value="Sensor histidine kinase WalK"/>
    <property type="match status" value="1"/>
</dbReference>
<dbReference type="EMBL" id="CP045875">
    <property type="protein sequence ID" value="QGG46257.1"/>
    <property type="molecule type" value="Genomic_DNA"/>
</dbReference>
<dbReference type="InterPro" id="IPR003661">
    <property type="entry name" value="HisK_dim/P_dom"/>
</dbReference>
<dbReference type="PROSITE" id="PS50885">
    <property type="entry name" value="HAMP"/>
    <property type="match status" value="1"/>
</dbReference>
<dbReference type="Pfam" id="PF00512">
    <property type="entry name" value="HisKA"/>
    <property type="match status" value="1"/>
</dbReference>
<evidence type="ECO:0000256" key="3">
    <source>
        <dbReference type="ARBA" id="ARBA00012438"/>
    </source>
</evidence>
<dbReference type="GO" id="GO:0000155">
    <property type="term" value="F:phosphorelay sensor kinase activity"/>
    <property type="evidence" value="ECO:0007669"/>
    <property type="project" value="InterPro"/>
</dbReference>
<feature type="domain" description="Histidine kinase" evidence="11">
    <location>
        <begin position="305"/>
        <end position="527"/>
    </location>
</feature>
<keyword evidence="9" id="KW-0175">Coiled coil</keyword>
<keyword evidence="8 10" id="KW-0472">Membrane</keyword>
<evidence type="ECO:0000256" key="4">
    <source>
        <dbReference type="ARBA" id="ARBA00022553"/>
    </source>
</evidence>
<evidence type="ECO:0000313" key="13">
    <source>
        <dbReference type="EMBL" id="QGG46257.1"/>
    </source>
</evidence>
<feature type="transmembrane region" description="Helical" evidence="10">
    <location>
        <begin position="12"/>
        <end position="34"/>
    </location>
</feature>
<dbReference type="SUPFAM" id="SSF47384">
    <property type="entry name" value="Homodimeric domain of signal transducing histidine kinase"/>
    <property type="match status" value="1"/>
</dbReference>
<dbReference type="PROSITE" id="PS50109">
    <property type="entry name" value="HIS_KIN"/>
    <property type="match status" value="1"/>
</dbReference>
<keyword evidence="5" id="KW-0808">Transferase</keyword>
<evidence type="ECO:0000256" key="2">
    <source>
        <dbReference type="ARBA" id="ARBA00004370"/>
    </source>
</evidence>
<dbReference type="EC" id="2.7.13.3" evidence="3"/>
<dbReference type="GO" id="GO:0030295">
    <property type="term" value="F:protein kinase activator activity"/>
    <property type="evidence" value="ECO:0007669"/>
    <property type="project" value="TreeGrafter"/>
</dbReference>
<evidence type="ECO:0000259" key="12">
    <source>
        <dbReference type="PROSITE" id="PS50885"/>
    </source>
</evidence>
<dbReference type="SMART" id="SM00388">
    <property type="entry name" value="HisKA"/>
    <property type="match status" value="1"/>
</dbReference>
<evidence type="ECO:0000256" key="1">
    <source>
        <dbReference type="ARBA" id="ARBA00000085"/>
    </source>
</evidence>
<dbReference type="InterPro" id="IPR050351">
    <property type="entry name" value="BphY/WalK/GraS-like"/>
</dbReference>
<accession>A0A5Q2MVN0</accession>
<dbReference type="Gene3D" id="1.10.287.130">
    <property type="match status" value="1"/>
</dbReference>
<evidence type="ECO:0000256" key="6">
    <source>
        <dbReference type="ARBA" id="ARBA00022777"/>
    </source>
</evidence>
<feature type="domain" description="HAMP" evidence="12">
    <location>
        <begin position="231"/>
        <end position="283"/>
    </location>
</feature>
<dbReference type="FunFam" id="1.10.287.130:FF:000001">
    <property type="entry name" value="Two-component sensor histidine kinase"/>
    <property type="match status" value="1"/>
</dbReference>
<keyword evidence="14" id="KW-1185">Reference proteome</keyword>
<dbReference type="GO" id="GO:0016020">
    <property type="term" value="C:membrane"/>
    <property type="evidence" value="ECO:0007669"/>
    <property type="project" value="UniProtKB-SubCell"/>
</dbReference>
<dbReference type="SUPFAM" id="SSF158472">
    <property type="entry name" value="HAMP domain-like"/>
    <property type="match status" value="1"/>
</dbReference>
<keyword evidence="10" id="KW-1133">Transmembrane helix</keyword>
<dbReference type="AlphaFoldDB" id="A0A5Q2MVN0"/>
<dbReference type="SMART" id="SM00387">
    <property type="entry name" value="HATPase_c"/>
    <property type="match status" value="1"/>
</dbReference>
<keyword evidence="4" id="KW-0597">Phosphoprotein</keyword>
<dbReference type="PANTHER" id="PTHR42878">
    <property type="entry name" value="TWO-COMPONENT HISTIDINE KINASE"/>
    <property type="match status" value="1"/>
</dbReference>
<organism evidence="13 14">
    <name type="scientific">Heliorestis convoluta</name>
    <dbReference type="NCBI Taxonomy" id="356322"/>
    <lineage>
        <taxon>Bacteria</taxon>
        <taxon>Bacillati</taxon>
        <taxon>Bacillota</taxon>
        <taxon>Clostridia</taxon>
        <taxon>Eubacteriales</taxon>
        <taxon>Heliobacteriaceae</taxon>
        <taxon>Heliorestis</taxon>
    </lineage>
</organism>
<dbReference type="SUPFAM" id="SSF55874">
    <property type="entry name" value="ATPase domain of HSP90 chaperone/DNA topoisomerase II/histidine kinase"/>
    <property type="match status" value="1"/>
</dbReference>
<name>A0A5Q2MVN0_9FIRM</name>
<comment type="subcellular location">
    <subcellularLocation>
        <location evidence="2">Membrane</location>
    </subcellularLocation>
</comment>
<sequence length="527" mass="59681">MKFWQSLVFKIWIMMVFFSLALLGLMGAFFYDLLGTYTMQRETRELASRAALVGVEKDLEKAAQLSHSISVETGALVLFGSTKGDIDEVFAYGISPLKEEMTVGKQRQWGRWHEQETLMGPRVGREQRHLDHTLLQPNGVNQFFIPVTAEESQQLERGHVVSRKGELPFLEVSVLAVFVPILESDQVWRVVYILAPLQPITQDLEQLQAWILSAALFLLLLSGIVAFLLSRKVARPLTLLHGAAEEMRKGKFQHSLPVQGRDEIGRLGQTLNTLSKELSDSLQQLEEKNEQLAQGMQSMRDLAANVSHDLRTPMFLIQGYAEALRDDMARTAQERQEMAEIILSETERMERLVEDLMELARLESGYFRFEMEKILPYDLIKETCRRMEGMAKERHILLQPSIIDRIDTMKEIRADGGRLEQALMNLIDNGLRHTPPGGQVTVTLTMEKKAVLFSVNDTGSGLSAEDVPRVWERFYRGDKSRNRKTDASSGLGLAIVKAIVEGHRGQVGLENRPGQGASFYFRIPKNL</sequence>
<dbReference type="Gene3D" id="6.10.340.10">
    <property type="match status" value="1"/>
</dbReference>
<dbReference type="KEGG" id="hcv:FTV88_0078"/>
<dbReference type="Pfam" id="PF02518">
    <property type="entry name" value="HATPase_c"/>
    <property type="match status" value="1"/>
</dbReference>
<evidence type="ECO:0000256" key="8">
    <source>
        <dbReference type="ARBA" id="ARBA00023136"/>
    </source>
</evidence>
<dbReference type="InterPro" id="IPR003594">
    <property type="entry name" value="HATPase_dom"/>
</dbReference>
<dbReference type="Gene3D" id="3.30.565.10">
    <property type="entry name" value="Histidine kinase-like ATPase, C-terminal domain"/>
    <property type="match status" value="1"/>
</dbReference>
<dbReference type="InterPro" id="IPR005467">
    <property type="entry name" value="His_kinase_dom"/>
</dbReference>
<evidence type="ECO:0000256" key="9">
    <source>
        <dbReference type="SAM" id="Coils"/>
    </source>
</evidence>
<dbReference type="InterPro" id="IPR004358">
    <property type="entry name" value="Sig_transdc_His_kin-like_C"/>
</dbReference>
<dbReference type="RefSeq" id="WP_153723865.1">
    <property type="nucleotide sequence ID" value="NZ_CP045875.1"/>
</dbReference>
<evidence type="ECO:0000313" key="14">
    <source>
        <dbReference type="Proteomes" id="UP000366051"/>
    </source>
</evidence>
<keyword evidence="10" id="KW-0812">Transmembrane</keyword>
<proteinExistence type="predicted"/>
<evidence type="ECO:0000256" key="10">
    <source>
        <dbReference type="SAM" id="Phobius"/>
    </source>
</evidence>
<dbReference type="CDD" id="cd06225">
    <property type="entry name" value="HAMP"/>
    <property type="match status" value="1"/>
</dbReference>
<keyword evidence="7" id="KW-0902">Two-component regulatory system</keyword>
<dbReference type="Pfam" id="PF00672">
    <property type="entry name" value="HAMP"/>
    <property type="match status" value="1"/>
</dbReference>
<comment type="catalytic activity">
    <reaction evidence="1">
        <text>ATP + protein L-histidine = ADP + protein N-phospho-L-histidine.</text>
        <dbReference type="EC" id="2.7.13.3"/>
    </reaction>
</comment>
<dbReference type="PRINTS" id="PR00344">
    <property type="entry name" value="BCTRLSENSOR"/>
</dbReference>
<keyword evidence="6 13" id="KW-0418">Kinase</keyword>
<evidence type="ECO:0000256" key="5">
    <source>
        <dbReference type="ARBA" id="ARBA00022679"/>
    </source>
</evidence>
<feature type="coiled-coil region" evidence="9">
    <location>
        <begin position="271"/>
        <end position="341"/>
    </location>
</feature>
<dbReference type="GO" id="GO:0000156">
    <property type="term" value="F:phosphorelay response regulator activity"/>
    <property type="evidence" value="ECO:0007669"/>
    <property type="project" value="TreeGrafter"/>
</dbReference>
<dbReference type="PANTHER" id="PTHR42878:SF3">
    <property type="entry name" value="HISTIDINE PROTEIN KINASE SAES"/>
    <property type="match status" value="1"/>
</dbReference>
<protein>
    <recommendedName>
        <fullName evidence="3">histidine kinase</fullName>
        <ecNumber evidence="3">2.7.13.3</ecNumber>
    </recommendedName>
</protein>
<evidence type="ECO:0000259" key="11">
    <source>
        <dbReference type="PROSITE" id="PS50109"/>
    </source>
</evidence>
<dbReference type="InterPro" id="IPR036097">
    <property type="entry name" value="HisK_dim/P_sf"/>
</dbReference>
<dbReference type="OrthoDB" id="112712at2"/>
<dbReference type="InterPro" id="IPR003660">
    <property type="entry name" value="HAMP_dom"/>
</dbReference>
<reference evidence="14" key="1">
    <citation type="submission" date="2019-11" db="EMBL/GenBank/DDBJ databases">
        <title>Genome sequence of Heliorestis convoluta strain HH, an alkaliphilic and minimalistic phototrophic bacterium from a soda lake in Egypt.</title>
        <authorList>
            <person name="Dewey E.D."/>
            <person name="Stokes L.M."/>
            <person name="Burchell B.M."/>
            <person name="Shaffer K.N."/>
            <person name="Huntington A.M."/>
            <person name="Baker J.M."/>
            <person name="Nadendla S."/>
            <person name="Giglio M.G."/>
            <person name="Touchman J.W."/>
            <person name="Blankenship R.E."/>
            <person name="Madigan M.T."/>
            <person name="Sattley W.M."/>
        </authorList>
    </citation>
    <scope>NUCLEOTIDE SEQUENCE [LARGE SCALE GENOMIC DNA]</scope>
    <source>
        <strain evidence="14">HH</strain>
    </source>
</reference>
<evidence type="ECO:0000256" key="7">
    <source>
        <dbReference type="ARBA" id="ARBA00023012"/>
    </source>
</evidence>
<dbReference type="CDD" id="cd00082">
    <property type="entry name" value="HisKA"/>
    <property type="match status" value="1"/>
</dbReference>
<feature type="transmembrane region" description="Helical" evidence="10">
    <location>
        <begin position="207"/>
        <end position="229"/>
    </location>
</feature>
<dbReference type="SMART" id="SM00304">
    <property type="entry name" value="HAMP"/>
    <property type="match status" value="1"/>
</dbReference>
<gene>
    <name evidence="13" type="ORF">FTV88_0078</name>
</gene>
<dbReference type="GO" id="GO:0007234">
    <property type="term" value="P:osmosensory signaling via phosphorelay pathway"/>
    <property type="evidence" value="ECO:0007669"/>
    <property type="project" value="TreeGrafter"/>
</dbReference>
<dbReference type="InterPro" id="IPR036890">
    <property type="entry name" value="HATPase_C_sf"/>
</dbReference>